<feature type="transmembrane region" description="Helical" evidence="2">
    <location>
        <begin position="233"/>
        <end position="250"/>
    </location>
</feature>
<name>A0ABY7KGD7_9ACTN</name>
<dbReference type="Proteomes" id="UP001164439">
    <property type="component" value="Chromosome"/>
</dbReference>
<organism evidence="3 4">
    <name type="scientific">Streptomyces cinnabarinus</name>
    <dbReference type="NCBI Taxonomy" id="67287"/>
    <lineage>
        <taxon>Bacteria</taxon>
        <taxon>Bacillati</taxon>
        <taxon>Actinomycetota</taxon>
        <taxon>Actinomycetes</taxon>
        <taxon>Kitasatosporales</taxon>
        <taxon>Streptomycetaceae</taxon>
        <taxon>Streptomyces</taxon>
    </lineage>
</organism>
<gene>
    <name evidence="3" type="ORF">STRCI_004718</name>
</gene>
<protein>
    <recommendedName>
        <fullName evidence="5">DUF4231 domain-containing protein</fullName>
    </recommendedName>
</protein>
<feature type="compositionally biased region" description="Pro residues" evidence="1">
    <location>
        <begin position="169"/>
        <end position="181"/>
    </location>
</feature>
<evidence type="ECO:0000256" key="2">
    <source>
        <dbReference type="SAM" id="Phobius"/>
    </source>
</evidence>
<dbReference type="EMBL" id="CP114413">
    <property type="protein sequence ID" value="WAZ23379.1"/>
    <property type="molecule type" value="Genomic_DNA"/>
</dbReference>
<feature type="transmembrane region" description="Helical" evidence="2">
    <location>
        <begin position="92"/>
        <end position="111"/>
    </location>
</feature>
<sequence length="296" mass="31070">MADTTTNLLPVNGATLAADPRVLEAARTIGARHGMDYTDDTAVAALLKERQRAMGATQRGWRAWIGGLALTAGVILPFTVTALPDRTAKQALLVSGVLLVVGVAALTSLSIRWKRELTHPALNGYRELLGVARAHGLPLTHVPAWLEGRTSGGSGKGWARIPEYPSVPPLPAATPEAPPTPDQSVAVPPKPAAVTQYEQTADTGGWHDETGCLLLLVGLVGAGWAWAEKVPVAYGLLALVPLAILIWLAGSRQGNKKQALRAEAEAYVRALTAAQAAGAQVPELSPALRKLLDAEE</sequence>
<dbReference type="RefSeq" id="WP_269660957.1">
    <property type="nucleotide sequence ID" value="NZ_CP114413.1"/>
</dbReference>
<keyword evidence="4" id="KW-1185">Reference proteome</keyword>
<proteinExistence type="predicted"/>
<keyword evidence="2" id="KW-0472">Membrane</keyword>
<evidence type="ECO:0000256" key="1">
    <source>
        <dbReference type="SAM" id="MobiDB-lite"/>
    </source>
</evidence>
<keyword evidence="2" id="KW-0812">Transmembrane</keyword>
<feature type="transmembrane region" description="Helical" evidence="2">
    <location>
        <begin position="210"/>
        <end position="227"/>
    </location>
</feature>
<feature type="region of interest" description="Disordered" evidence="1">
    <location>
        <begin position="169"/>
        <end position="188"/>
    </location>
</feature>
<evidence type="ECO:0008006" key="5">
    <source>
        <dbReference type="Google" id="ProtNLM"/>
    </source>
</evidence>
<evidence type="ECO:0000313" key="4">
    <source>
        <dbReference type="Proteomes" id="UP001164439"/>
    </source>
</evidence>
<feature type="transmembrane region" description="Helical" evidence="2">
    <location>
        <begin position="61"/>
        <end position="80"/>
    </location>
</feature>
<evidence type="ECO:0000313" key="3">
    <source>
        <dbReference type="EMBL" id="WAZ23379.1"/>
    </source>
</evidence>
<reference evidence="3" key="1">
    <citation type="submission" date="2022-12" db="EMBL/GenBank/DDBJ databases">
        <authorList>
            <person name="Ruckert C."/>
            <person name="Busche T."/>
            <person name="Kalinowski J."/>
            <person name="Wittmann C."/>
        </authorList>
    </citation>
    <scope>NUCLEOTIDE SEQUENCE</scope>
    <source>
        <strain evidence="3">DSM 40467</strain>
    </source>
</reference>
<keyword evidence="2" id="KW-1133">Transmembrane helix</keyword>
<accession>A0ABY7KGD7</accession>